<feature type="region of interest" description="Disordered" evidence="19">
    <location>
        <begin position="179"/>
        <end position="225"/>
    </location>
</feature>
<reference evidence="22" key="2">
    <citation type="submission" date="2025-08" db="UniProtKB">
        <authorList>
            <consortium name="Ensembl"/>
        </authorList>
    </citation>
    <scope>IDENTIFICATION</scope>
    <source>
        <strain evidence="22">Hd-rR</strain>
    </source>
</reference>
<dbReference type="SUPFAM" id="SSF46689">
    <property type="entry name" value="Homeodomain-like"/>
    <property type="match status" value="1"/>
</dbReference>
<feature type="region of interest" description="Disordered" evidence="19">
    <location>
        <begin position="270"/>
        <end position="319"/>
    </location>
</feature>
<dbReference type="SMART" id="SM00132">
    <property type="entry name" value="LIM"/>
    <property type="match status" value="2"/>
</dbReference>
<dbReference type="GO" id="GO:0000981">
    <property type="term" value="F:DNA-binding transcription factor activity, RNA polymerase II-specific"/>
    <property type="evidence" value="ECO:0000318"/>
    <property type="project" value="GO_Central"/>
</dbReference>
<dbReference type="FunFam" id="1.10.10.60:FF:000095">
    <property type="entry name" value="LIM homeobox transcription factor 1 beta"/>
    <property type="match status" value="1"/>
</dbReference>
<feature type="domain" description="Homeobox" evidence="21">
    <location>
        <begin position="210"/>
        <end position="270"/>
    </location>
</feature>
<evidence type="ECO:0000256" key="1">
    <source>
        <dbReference type="ARBA" id="ARBA00004123"/>
    </source>
</evidence>
<evidence type="ECO:0000256" key="19">
    <source>
        <dbReference type="SAM" id="MobiDB-lite"/>
    </source>
</evidence>
<dbReference type="GO" id="GO:0046872">
    <property type="term" value="F:metal ion binding"/>
    <property type="evidence" value="ECO:0007669"/>
    <property type="project" value="UniProtKB-KW"/>
</dbReference>
<keyword evidence="4" id="KW-0677">Repeat</keyword>
<evidence type="ECO:0000256" key="8">
    <source>
        <dbReference type="ARBA" id="ARBA00023125"/>
    </source>
</evidence>
<evidence type="ECO:0000256" key="15">
    <source>
        <dbReference type="ARBA" id="ARBA00084001"/>
    </source>
</evidence>
<gene>
    <name evidence="22" type="primary">lmx1al</name>
</gene>
<dbReference type="InterPro" id="IPR050453">
    <property type="entry name" value="LIM_Homeobox_TF"/>
</dbReference>
<feature type="domain" description="LIM zinc-binding" evidence="20">
    <location>
        <begin position="112"/>
        <end position="174"/>
    </location>
</feature>
<dbReference type="GO" id="GO:0006357">
    <property type="term" value="P:regulation of transcription by RNA polymerase II"/>
    <property type="evidence" value="ECO:0000318"/>
    <property type="project" value="GO_Central"/>
</dbReference>
<dbReference type="PROSITE" id="PS50023">
    <property type="entry name" value="LIM_DOMAIN_2"/>
    <property type="match status" value="2"/>
</dbReference>
<evidence type="ECO:0000256" key="18">
    <source>
        <dbReference type="RuleBase" id="RU000682"/>
    </source>
</evidence>
<keyword evidence="8 16" id="KW-0238">DNA-binding</keyword>
<keyword evidence="5 17" id="KW-0862">Zinc</keyword>
<dbReference type="FunFam" id="2.10.110.10:FF:000006">
    <property type="entry name" value="LIM homeobox transcription factor 1-beta"/>
    <property type="match status" value="1"/>
</dbReference>
<dbReference type="InterPro" id="IPR009057">
    <property type="entry name" value="Homeodomain-like_sf"/>
</dbReference>
<dbReference type="SUPFAM" id="SSF57716">
    <property type="entry name" value="Glucocorticoid receptor-like (DNA-binding domain)"/>
    <property type="match status" value="2"/>
</dbReference>
<comment type="subcellular location">
    <subcellularLocation>
        <location evidence="1 16 18">Nucleus</location>
    </subcellularLocation>
</comment>
<dbReference type="Gene3D" id="2.10.110.10">
    <property type="entry name" value="Cysteine Rich Protein"/>
    <property type="match status" value="2"/>
</dbReference>
<evidence type="ECO:0000256" key="16">
    <source>
        <dbReference type="PROSITE-ProRule" id="PRU00108"/>
    </source>
</evidence>
<evidence type="ECO:0000256" key="6">
    <source>
        <dbReference type="ARBA" id="ARBA00023015"/>
    </source>
</evidence>
<dbReference type="InterPro" id="IPR001781">
    <property type="entry name" value="Znf_LIM"/>
</dbReference>
<dbReference type="InParanoid" id="H2LQD1"/>
<dbReference type="FunFam" id="2.10.110.10:FF:000040">
    <property type="entry name" value="LIM homeobox transcription factor 1 beta"/>
    <property type="match status" value="1"/>
</dbReference>
<evidence type="ECO:0000313" key="23">
    <source>
        <dbReference type="Proteomes" id="UP000001038"/>
    </source>
</evidence>
<name>H2LQD1_ORYLA</name>
<accession>H2LQD1</accession>
<dbReference type="PROSITE" id="PS50071">
    <property type="entry name" value="HOMEOBOX_2"/>
    <property type="match status" value="1"/>
</dbReference>
<feature type="domain" description="LIM zinc-binding" evidence="20">
    <location>
        <begin position="53"/>
        <end position="111"/>
    </location>
</feature>
<evidence type="ECO:0000259" key="20">
    <source>
        <dbReference type="PROSITE" id="PS50023"/>
    </source>
</evidence>
<keyword evidence="9 16" id="KW-0371">Homeobox</keyword>
<feature type="DNA-binding region" description="Homeobox" evidence="16">
    <location>
        <begin position="212"/>
        <end position="271"/>
    </location>
</feature>
<keyword evidence="7 17" id="KW-0440">LIM domain</keyword>
<dbReference type="GO" id="GO:0005634">
    <property type="term" value="C:nucleus"/>
    <property type="evidence" value="ECO:0000318"/>
    <property type="project" value="GO_Central"/>
</dbReference>
<dbReference type="SMART" id="SM00389">
    <property type="entry name" value="HOX"/>
    <property type="match status" value="1"/>
</dbReference>
<feature type="compositionally biased region" description="Low complexity" evidence="19">
    <location>
        <begin position="274"/>
        <end position="289"/>
    </location>
</feature>
<dbReference type="GO" id="GO:0030182">
    <property type="term" value="P:neuron differentiation"/>
    <property type="evidence" value="ECO:0000318"/>
    <property type="project" value="GO_Central"/>
</dbReference>
<dbReference type="Pfam" id="PF00412">
    <property type="entry name" value="LIM"/>
    <property type="match status" value="2"/>
</dbReference>
<reference evidence="22 23" key="1">
    <citation type="journal article" date="2007" name="Nature">
        <title>The medaka draft genome and insights into vertebrate genome evolution.</title>
        <authorList>
            <person name="Kasahara M."/>
            <person name="Naruse K."/>
            <person name="Sasaki S."/>
            <person name="Nakatani Y."/>
            <person name="Qu W."/>
            <person name="Ahsan B."/>
            <person name="Yamada T."/>
            <person name="Nagayasu Y."/>
            <person name="Doi K."/>
            <person name="Kasai Y."/>
            <person name="Jindo T."/>
            <person name="Kobayashi D."/>
            <person name="Shimada A."/>
            <person name="Toyoda A."/>
            <person name="Kuroki Y."/>
            <person name="Fujiyama A."/>
            <person name="Sasaki T."/>
            <person name="Shimizu A."/>
            <person name="Asakawa S."/>
            <person name="Shimizu N."/>
            <person name="Hashimoto S."/>
            <person name="Yang J."/>
            <person name="Lee Y."/>
            <person name="Matsushima K."/>
            <person name="Sugano S."/>
            <person name="Sakaizumi M."/>
            <person name="Narita T."/>
            <person name="Ohishi K."/>
            <person name="Haga S."/>
            <person name="Ohta F."/>
            <person name="Nomoto H."/>
            <person name="Nogata K."/>
            <person name="Morishita T."/>
            <person name="Endo T."/>
            <person name="Shin-I T."/>
            <person name="Takeda H."/>
            <person name="Morishita S."/>
            <person name="Kohara Y."/>
        </authorList>
    </citation>
    <scope>NUCLEOTIDE SEQUENCE [LARGE SCALE GENOMIC DNA]</scope>
    <source>
        <strain evidence="22 23">Hd-rR</strain>
    </source>
</reference>
<sequence length="410" mass="45688">MLPTEISGGVCFTSSDHTEVMREGMKTEERQQSCLQQPPSSTPFGPDYRGGGEVCAGCESPISDRFLLRVNERSWHETCVKCAVCLSTLTGTCYCRDRLLYCKLDYEKLFVRKCSACLQVIGRSELIMRVLGQVYHLGCFSCCECERRLQRGDEFVLKEGQLLCRMDYEKEREMLAAISPTPTESVKSEDEDGGGGSGSGKGGDESKEHKRSKRPRTILTTQQRRAFKASFEVSAKPCRKVRETLAAETGLTVRVVQVWFQNQRAKMKKIARRQQQQQQQQQEQEQLGGTRRGPSRGGRQSNDDSEDGSSTHGMDGILGYPSLPRQQLLSLDPNIYAGEPFRHGLTPPQLSSEQLHSYESETVFHDLDSDGSLGHLGDCLLATGEGGLLPGRVGNPIDRLYSMQNSYFAS</sequence>
<dbReference type="PROSITE" id="PS00478">
    <property type="entry name" value="LIM_DOMAIN_1"/>
    <property type="match status" value="1"/>
</dbReference>
<evidence type="ECO:0000313" key="22">
    <source>
        <dbReference type="Ensembl" id="ENSORLP00000008271.2"/>
    </source>
</evidence>
<dbReference type="PANTHER" id="PTHR24208">
    <property type="entry name" value="LIM/HOMEOBOX PROTEIN LHX"/>
    <property type="match status" value="1"/>
</dbReference>
<evidence type="ECO:0000256" key="2">
    <source>
        <dbReference type="ARBA" id="ARBA00022473"/>
    </source>
</evidence>
<dbReference type="Gene3D" id="1.10.10.60">
    <property type="entry name" value="Homeodomain-like"/>
    <property type="match status" value="1"/>
</dbReference>
<dbReference type="Bgee" id="ENSORLG00000006590">
    <property type="expression patterns" value="Expressed in mesonephros and 5 other cell types or tissues"/>
</dbReference>
<dbReference type="PANTHER" id="PTHR24208:SF118">
    <property type="entry name" value="LIM HOMEOBOX TRANSCRIPTION FACTOR 1-ALPHA"/>
    <property type="match status" value="1"/>
</dbReference>
<evidence type="ECO:0000256" key="12">
    <source>
        <dbReference type="ARBA" id="ARBA00023242"/>
    </source>
</evidence>
<dbReference type="AlphaFoldDB" id="H2LQD1"/>
<dbReference type="PROSITE" id="PS00027">
    <property type="entry name" value="HOMEOBOX_1"/>
    <property type="match status" value="1"/>
</dbReference>
<keyword evidence="10" id="KW-0010">Activator</keyword>
<keyword evidence="23" id="KW-1185">Reference proteome</keyword>
<protein>
    <recommendedName>
        <fullName evidence="14">LIM homeobox transcription factor 1-alpha</fullName>
    </recommendedName>
    <alternativeName>
        <fullName evidence="15">LIM/homeobox protein LMX1A</fullName>
    </alternativeName>
</protein>
<keyword evidence="12 16" id="KW-0539">Nucleus</keyword>
<evidence type="ECO:0000256" key="7">
    <source>
        <dbReference type="ARBA" id="ARBA00023038"/>
    </source>
</evidence>
<dbReference type="Ensembl" id="ENSORLT00000008272.2">
    <property type="protein sequence ID" value="ENSORLP00000008271.2"/>
    <property type="gene ID" value="ENSORLG00000006590.2"/>
</dbReference>
<evidence type="ECO:0000256" key="17">
    <source>
        <dbReference type="PROSITE-ProRule" id="PRU00125"/>
    </source>
</evidence>
<evidence type="ECO:0000256" key="13">
    <source>
        <dbReference type="ARBA" id="ARBA00056241"/>
    </source>
</evidence>
<dbReference type="Pfam" id="PF00046">
    <property type="entry name" value="Homeodomain"/>
    <property type="match status" value="1"/>
</dbReference>
<keyword evidence="3 17" id="KW-0479">Metal-binding</keyword>
<comment type="function">
    <text evidence="13">Acts as a transcriptional activator by binding to an A/T-rich sequence, the FLAT element, in the insulin gene promoter. Required for development of the roof plate and, in turn, for specification of dorsal cell fates in the CNS and developing vertebrae.</text>
</comment>
<dbReference type="CDD" id="cd09371">
    <property type="entry name" value="LIM1_Lmx1b"/>
    <property type="match status" value="1"/>
</dbReference>
<evidence type="ECO:0000256" key="14">
    <source>
        <dbReference type="ARBA" id="ARBA00069615"/>
    </source>
</evidence>
<organism evidence="22 23">
    <name type="scientific">Oryzias latipes</name>
    <name type="common">Japanese rice fish</name>
    <name type="synonym">Japanese killifish</name>
    <dbReference type="NCBI Taxonomy" id="8090"/>
    <lineage>
        <taxon>Eukaryota</taxon>
        <taxon>Metazoa</taxon>
        <taxon>Chordata</taxon>
        <taxon>Craniata</taxon>
        <taxon>Vertebrata</taxon>
        <taxon>Euteleostomi</taxon>
        <taxon>Actinopterygii</taxon>
        <taxon>Neopterygii</taxon>
        <taxon>Teleostei</taxon>
        <taxon>Neoteleostei</taxon>
        <taxon>Acanthomorphata</taxon>
        <taxon>Ovalentaria</taxon>
        <taxon>Atherinomorphae</taxon>
        <taxon>Beloniformes</taxon>
        <taxon>Adrianichthyidae</taxon>
        <taxon>Oryziinae</taxon>
        <taxon>Oryzias</taxon>
    </lineage>
</organism>
<evidence type="ECO:0000256" key="11">
    <source>
        <dbReference type="ARBA" id="ARBA00023163"/>
    </source>
</evidence>
<dbReference type="Proteomes" id="UP000001038">
    <property type="component" value="Chromosome 8"/>
</dbReference>
<dbReference type="HOGENOM" id="CLU_027802_0_0_1"/>
<reference evidence="22" key="3">
    <citation type="submission" date="2025-09" db="UniProtKB">
        <authorList>
            <consortium name="Ensembl"/>
        </authorList>
    </citation>
    <scope>IDENTIFICATION</scope>
    <source>
        <strain evidence="22">Hd-rR</strain>
    </source>
</reference>
<dbReference type="CDD" id="cd00086">
    <property type="entry name" value="homeodomain"/>
    <property type="match status" value="1"/>
</dbReference>
<proteinExistence type="predicted"/>
<dbReference type="InterPro" id="IPR001356">
    <property type="entry name" value="HD"/>
</dbReference>
<dbReference type="eggNOG" id="KOG0490">
    <property type="taxonomic scope" value="Eukaryota"/>
</dbReference>
<evidence type="ECO:0000256" key="3">
    <source>
        <dbReference type="ARBA" id="ARBA00022723"/>
    </source>
</evidence>
<dbReference type="InterPro" id="IPR017970">
    <property type="entry name" value="Homeobox_CS"/>
</dbReference>
<evidence type="ECO:0000256" key="4">
    <source>
        <dbReference type="ARBA" id="ARBA00022737"/>
    </source>
</evidence>
<dbReference type="GeneTree" id="ENSGT00940000157774"/>
<evidence type="ECO:0000256" key="9">
    <source>
        <dbReference type="ARBA" id="ARBA00023155"/>
    </source>
</evidence>
<keyword evidence="2" id="KW-0217">Developmental protein</keyword>
<dbReference type="GO" id="GO:0071542">
    <property type="term" value="P:dopaminergic neuron differentiation"/>
    <property type="evidence" value="ECO:0007669"/>
    <property type="project" value="UniProtKB-ARBA"/>
</dbReference>
<evidence type="ECO:0000256" key="5">
    <source>
        <dbReference type="ARBA" id="ARBA00022833"/>
    </source>
</evidence>
<evidence type="ECO:0000259" key="21">
    <source>
        <dbReference type="PROSITE" id="PS50071"/>
    </source>
</evidence>
<evidence type="ECO:0000256" key="10">
    <source>
        <dbReference type="ARBA" id="ARBA00023159"/>
    </source>
</evidence>
<keyword evidence="11" id="KW-0804">Transcription</keyword>
<keyword evidence="6" id="KW-0805">Transcription regulation</keyword>
<dbReference type="STRING" id="8090.ENSORLP00000008271"/>
<dbReference type="GO" id="GO:0000977">
    <property type="term" value="F:RNA polymerase II transcription regulatory region sequence-specific DNA binding"/>
    <property type="evidence" value="ECO:0000318"/>
    <property type="project" value="GO_Central"/>
</dbReference>